<organism evidence="14 15">
    <name type="scientific">Sphingomonas ginsenosidivorax</name>
    <dbReference type="NCBI Taxonomy" id="862135"/>
    <lineage>
        <taxon>Bacteria</taxon>
        <taxon>Pseudomonadati</taxon>
        <taxon>Pseudomonadota</taxon>
        <taxon>Alphaproteobacteria</taxon>
        <taxon>Sphingomonadales</taxon>
        <taxon>Sphingomonadaceae</taxon>
        <taxon>Sphingomonas</taxon>
    </lineage>
</organism>
<dbReference type="SUPFAM" id="SSF52833">
    <property type="entry name" value="Thioredoxin-like"/>
    <property type="match status" value="1"/>
</dbReference>
<comment type="function">
    <text evidence="1">Thiol-specific peroxidase that catalyzes the reduction of hydrogen peroxide and organic hydroperoxides to water and alcohols, respectively. Plays a role in cell protection against oxidative stress by detoxifying peroxides and as sensor of hydrogen peroxide-mediated signaling events.</text>
</comment>
<dbReference type="InterPro" id="IPR000866">
    <property type="entry name" value="AhpC/TSA"/>
</dbReference>
<dbReference type="PANTHER" id="PTHR42801:SF4">
    <property type="entry name" value="AHPC_TSA FAMILY PROTEIN"/>
    <property type="match status" value="1"/>
</dbReference>
<evidence type="ECO:0000256" key="7">
    <source>
        <dbReference type="ARBA" id="ARBA00023284"/>
    </source>
</evidence>
<dbReference type="Pfam" id="PF00578">
    <property type="entry name" value="AhpC-TSA"/>
    <property type="match status" value="1"/>
</dbReference>
<evidence type="ECO:0000256" key="9">
    <source>
        <dbReference type="ARBA" id="ARBA00038489"/>
    </source>
</evidence>
<comment type="caution">
    <text evidence="14">The sequence shown here is derived from an EMBL/GenBank/DDBJ whole genome shotgun (WGS) entry which is preliminary data.</text>
</comment>
<dbReference type="GO" id="GO:0034599">
    <property type="term" value="P:cellular response to oxidative stress"/>
    <property type="evidence" value="ECO:0007669"/>
    <property type="project" value="TreeGrafter"/>
</dbReference>
<dbReference type="InterPro" id="IPR050924">
    <property type="entry name" value="Peroxiredoxin_BCP/PrxQ"/>
</dbReference>
<dbReference type="RefSeq" id="WP_147083816.1">
    <property type="nucleotide sequence ID" value="NZ_VOQR01000001.1"/>
</dbReference>
<keyword evidence="7" id="KW-0676">Redox-active center</keyword>
<proteinExistence type="inferred from homology"/>
<evidence type="ECO:0000256" key="3">
    <source>
        <dbReference type="ARBA" id="ARBA00022559"/>
    </source>
</evidence>
<dbReference type="Gene3D" id="3.40.30.10">
    <property type="entry name" value="Glutaredoxin"/>
    <property type="match status" value="1"/>
</dbReference>
<dbReference type="GO" id="GO:0008379">
    <property type="term" value="F:thioredoxin peroxidase activity"/>
    <property type="evidence" value="ECO:0007669"/>
    <property type="project" value="TreeGrafter"/>
</dbReference>
<keyword evidence="15" id="KW-1185">Reference proteome</keyword>
<keyword evidence="4" id="KW-0049">Antioxidant</keyword>
<protein>
    <recommendedName>
        <fullName evidence="2">thioredoxin-dependent peroxiredoxin</fullName>
        <ecNumber evidence="2">1.11.1.24</ecNumber>
    </recommendedName>
    <alternativeName>
        <fullName evidence="8">Thioredoxin peroxidase</fullName>
    </alternativeName>
    <alternativeName>
        <fullName evidence="10">Thioredoxin-dependent peroxiredoxin Bcp</fullName>
    </alternativeName>
</protein>
<accession>A0A5C6UIB7</accession>
<dbReference type="EC" id="1.11.1.24" evidence="2"/>
<evidence type="ECO:0000313" key="15">
    <source>
        <dbReference type="Proteomes" id="UP000321250"/>
    </source>
</evidence>
<evidence type="ECO:0000313" key="14">
    <source>
        <dbReference type="EMBL" id="TXC72543.1"/>
    </source>
</evidence>
<keyword evidence="3" id="KW-0575">Peroxidase</keyword>
<comment type="similarity">
    <text evidence="9">Belongs to the peroxiredoxin family. BCP/PrxQ subfamily.</text>
</comment>
<dbReference type="OrthoDB" id="5572803at2"/>
<evidence type="ECO:0000259" key="13">
    <source>
        <dbReference type="PROSITE" id="PS51352"/>
    </source>
</evidence>
<dbReference type="CDD" id="cd03017">
    <property type="entry name" value="PRX_BCP"/>
    <property type="match status" value="1"/>
</dbReference>
<evidence type="ECO:0000256" key="11">
    <source>
        <dbReference type="ARBA" id="ARBA00049091"/>
    </source>
</evidence>
<dbReference type="PANTHER" id="PTHR42801">
    <property type="entry name" value="THIOREDOXIN-DEPENDENT PEROXIDE REDUCTASE"/>
    <property type="match status" value="1"/>
</dbReference>
<keyword evidence="12" id="KW-0732">Signal</keyword>
<gene>
    <name evidence="14" type="ORF">FSB78_17495</name>
</gene>
<dbReference type="GO" id="GO:0005737">
    <property type="term" value="C:cytoplasm"/>
    <property type="evidence" value="ECO:0007669"/>
    <property type="project" value="TreeGrafter"/>
</dbReference>
<evidence type="ECO:0000256" key="2">
    <source>
        <dbReference type="ARBA" id="ARBA00013017"/>
    </source>
</evidence>
<feature type="signal peptide" evidence="12">
    <location>
        <begin position="1"/>
        <end position="29"/>
    </location>
</feature>
<reference evidence="14 15" key="1">
    <citation type="journal article" date="2013" name="Antonie Van Leeuwenhoek">
        <title>Sphingomonas ginsenosidivorax sp. nov., with the ability to transform ginsenosides.</title>
        <authorList>
            <person name="Jin X.F."/>
            <person name="Kim J.K."/>
            <person name="Liu Q.M."/>
            <person name="Kang M.S."/>
            <person name="He D."/>
            <person name="Jin F.X."/>
            <person name="Kim S.C."/>
            <person name="Im W.T."/>
        </authorList>
    </citation>
    <scope>NUCLEOTIDE SEQUENCE [LARGE SCALE GENOMIC DNA]</scope>
    <source>
        <strain evidence="14 15">KHI67</strain>
    </source>
</reference>
<evidence type="ECO:0000256" key="6">
    <source>
        <dbReference type="ARBA" id="ARBA00023157"/>
    </source>
</evidence>
<dbReference type="InterPro" id="IPR013766">
    <property type="entry name" value="Thioredoxin_domain"/>
</dbReference>
<feature type="domain" description="Thioredoxin" evidence="13">
    <location>
        <begin position="31"/>
        <end position="186"/>
    </location>
</feature>
<keyword evidence="6" id="KW-1015">Disulfide bond</keyword>
<dbReference type="EMBL" id="VOQR01000001">
    <property type="protein sequence ID" value="TXC72543.1"/>
    <property type="molecule type" value="Genomic_DNA"/>
</dbReference>
<feature type="chain" id="PRO_5022911847" description="thioredoxin-dependent peroxiredoxin" evidence="12">
    <location>
        <begin position="30"/>
        <end position="187"/>
    </location>
</feature>
<dbReference type="PROSITE" id="PS51352">
    <property type="entry name" value="THIOREDOXIN_2"/>
    <property type="match status" value="1"/>
</dbReference>
<evidence type="ECO:0000256" key="8">
    <source>
        <dbReference type="ARBA" id="ARBA00032824"/>
    </source>
</evidence>
<dbReference type="InterPro" id="IPR036249">
    <property type="entry name" value="Thioredoxin-like_sf"/>
</dbReference>
<sequence>MRRLLPTAATLTATALTAAALTLAAPAGATLATGAKAPDFTTRGAIAGKVFTVHLAQQLKKGPVVLYFFPAAYTGGCNAEAHAFAEAIPAFTKAGATVIGMSADTVDTLAKFSAEKCAGKFAVASAGPAVVSGYDVALPQQVKGRSVTSRTSYVIAKNGTVGFVHSDMNPADHVSLTLAAVQKMAAK</sequence>
<keyword evidence="5" id="KW-0560">Oxidoreductase</keyword>
<comment type="catalytic activity">
    <reaction evidence="11">
        <text>a hydroperoxide + [thioredoxin]-dithiol = an alcohol + [thioredoxin]-disulfide + H2O</text>
        <dbReference type="Rhea" id="RHEA:62620"/>
        <dbReference type="Rhea" id="RHEA-COMP:10698"/>
        <dbReference type="Rhea" id="RHEA-COMP:10700"/>
        <dbReference type="ChEBI" id="CHEBI:15377"/>
        <dbReference type="ChEBI" id="CHEBI:29950"/>
        <dbReference type="ChEBI" id="CHEBI:30879"/>
        <dbReference type="ChEBI" id="CHEBI:35924"/>
        <dbReference type="ChEBI" id="CHEBI:50058"/>
        <dbReference type="EC" id="1.11.1.24"/>
    </reaction>
</comment>
<evidence type="ECO:0000256" key="4">
    <source>
        <dbReference type="ARBA" id="ARBA00022862"/>
    </source>
</evidence>
<evidence type="ECO:0000256" key="5">
    <source>
        <dbReference type="ARBA" id="ARBA00023002"/>
    </source>
</evidence>
<name>A0A5C6UIB7_9SPHN</name>
<dbReference type="Proteomes" id="UP000321250">
    <property type="component" value="Unassembled WGS sequence"/>
</dbReference>
<dbReference type="AlphaFoldDB" id="A0A5C6UIB7"/>
<evidence type="ECO:0000256" key="12">
    <source>
        <dbReference type="SAM" id="SignalP"/>
    </source>
</evidence>
<evidence type="ECO:0000256" key="10">
    <source>
        <dbReference type="ARBA" id="ARBA00042639"/>
    </source>
</evidence>
<evidence type="ECO:0000256" key="1">
    <source>
        <dbReference type="ARBA" id="ARBA00003330"/>
    </source>
</evidence>
<dbReference type="GO" id="GO:0045454">
    <property type="term" value="P:cell redox homeostasis"/>
    <property type="evidence" value="ECO:0007669"/>
    <property type="project" value="TreeGrafter"/>
</dbReference>